<proteinExistence type="predicted"/>
<dbReference type="OrthoDB" id="9787478at2"/>
<dbReference type="AlphaFoldDB" id="A0A1G8EDG4"/>
<name>A0A1G8EDG4_9ACTN</name>
<reference evidence="2 3" key="1">
    <citation type="submission" date="2016-10" db="EMBL/GenBank/DDBJ databases">
        <authorList>
            <person name="de Groot N.N."/>
        </authorList>
    </citation>
    <scope>NUCLEOTIDE SEQUENCE [LARGE SCALE GENOMIC DNA]</scope>
    <source>
        <strain evidence="2 3">CPCC 201354</strain>
    </source>
</reference>
<dbReference type="STRING" id="504805.SAMN05421505_12051"/>
<accession>A0A1G8EDG4</accession>
<dbReference type="RefSeq" id="WP_093172185.1">
    <property type="nucleotide sequence ID" value="NZ_FNCN01000020.1"/>
</dbReference>
<evidence type="ECO:0000313" key="3">
    <source>
        <dbReference type="Proteomes" id="UP000198923"/>
    </source>
</evidence>
<dbReference type="InterPro" id="IPR011101">
    <property type="entry name" value="DUF5131"/>
</dbReference>
<keyword evidence="3" id="KW-1185">Reference proteome</keyword>
<gene>
    <name evidence="2" type="ORF">SAMN05421505_12051</name>
</gene>
<evidence type="ECO:0000256" key="1">
    <source>
        <dbReference type="SAM" id="MobiDB-lite"/>
    </source>
</evidence>
<organism evidence="2 3">
    <name type="scientific">Sinosporangium album</name>
    <dbReference type="NCBI Taxonomy" id="504805"/>
    <lineage>
        <taxon>Bacteria</taxon>
        <taxon>Bacillati</taxon>
        <taxon>Actinomycetota</taxon>
        <taxon>Actinomycetes</taxon>
        <taxon>Streptosporangiales</taxon>
        <taxon>Streptosporangiaceae</taxon>
        <taxon>Sinosporangium</taxon>
    </lineage>
</organism>
<sequence length="347" mass="39694">MSTRTQIEWTDTTWNVASGCTRVSEGCRHCYIERTPPFRMAERHFNSPEIGASTGLVLHPERLDAPLKWRKPRRVFVNSLADLFNEDIPGEHIAQAFGRMAATERHVFQVLTKQHARMRSLLNDREFQKEVYEHAWAYDQDGKYDPYDRPDDWWPLPNVHIGVSVENQQWADTRIPALLQTPAAVRWISAEPLLGPIDLTKTLPHNCSPLRPCPRPIQRINWIVAGGESGPGARPAHPDWFRSLRDQCADADVPFHFKQWGEWAPVGPLYGDTEEADNAHMEAVALEVHGRREVIQLESDGYIAVGHQPSDPRTWLMARVGKKNAGRQLDGRTYDQYPNPHPSQEQQ</sequence>
<evidence type="ECO:0000313" key="2">
    <source>
        <dbReference type="EMBL" id="SDH67937.1"/>
    </source>
</evidence>
<protein>
    <submittedName>
        <fullName evidence="2">Protein gp37</fullName>
    </submittedName>
</protein>
<dbReference type="Pfam" id="PF07505">
    <property type="entry name" value="DUF5131"/>
    <property type="match status" value="1"/>
</dbReference>
<dbReference type="EMBL" id="FNCN01000020">
    <property type="protein sequence ID" value="SDH67937.1"/>
    <property type="molecule type" value="Genomic_DNA"/>
</dbReference>
<dbReference type="Proteomes" id="UP000198923">
    <property type="component" value="Unassembled WGS sequence"/>
</dbReference>
<feature type="region of interest" description="Disordered" evidence="1">
    <location>
        <begin position="321"/>
        <end position="347"/>
    </location>
</feature>